<dbReference type="Proteomes" id="UP000515514">
    <property type="component" value="Chromosome"/>
</dbReference>
<evidence type="ECO:0000313" key="1">
    <source>
        <dbReference type="EMBL" id="QNJ98815.1"/>
    </source>
</evidence>
<evidence type="ECO:0000313" key="2">
    <source>
        <dbReference type="Proteomes" id="UP000515514"/>
    </source>
</evidence>
<gene>
    <name evidence="1" type="ORF">ALE3EI_2272</name>
</gene>
<keyword evidence="2" id="KW-1185">Reference proteome</keyword>
<proteinExistence type="predicted"/>
<sequence length="65" mass="7193">MSPALRKLKEQNSSESDAFMIDSDATLQTARRLSIAHNASKSVSLLEDWMIFTNVLGIGIINRIS</sequence>
<dbReference type="KEGG" id="alti:ALE3EI_2272"/>
<dbReference type="RefSeq" id="WP_186988780.1">
    <property type="nucleotide sequence ID" value="NZ_CP052909.1"/>
</dbReference>
<organism evidence="1 2">
    <name type="scientific">Constantimarinum furrinae</name>
    <dbReference type="NCBI Taxonomy" id="2562285"/>
    <lineage>
        <taxon>Bacteria</taxon>
        <taxon>Pseudomonadati</taxon>
        <taxon>Bacteroidota</taxon>
        <taxon>Flavobacteriia</taxon>
        <taxon>Flavobacteriales</taxon>
        <taxon>Flavobacteriaceae</taxon>
        <taxon>Altibacter/Constantimarinum group</taxon>
        <taxon>Constantimarinum</taxon>
    </lineage>
</organism>
<protein>
    <submittedName>
        <fullName evidence="1">Uncharacterized protein</fullName>
    </submittedName>
</protein>
<reference evidence="1 2" key="1">
    <citation type="submission" date="2020-04" db="EMBL/GenBank/DDBJ databases">
        <title>Genome sequence of Altibacter aquimarinus strain ALE3EI.</title>
        <authorList>
            <person name="Oh H.-M."/>
            <person name="Jang D."/>
        </authorList>
    </citation>
    <scope>NUCLEOTIDE SEQUENCE [LARGE SCALE GENOMIC DNA]</scope>
    <source>
        <strain evidence="1 2">ALE3EI</strain>
    </source>
</reference>
<dbReference type="AlphaFoldDB" id="A0A7G8PWU9"/>
<accession>A0A7G8PWU9</accession>
<dbReference type="EMBL" id="CP052909">
    <property type="protein sequence ID" value="QNJ98815.1"/>
    <property type="molecule type" value="Genomic_DNA"/>
</dbReference>
<name>A0A7G8PWU9_9FLAO</name>